<evidence type="ECO:0000313" key="1">
    <source>
        <dbReference type="EMBL" id="KAI3755098.1"/>
    </source>
</evidence>
<protein>
    <submittedName>
        <fullName evidence="1">Uncharacterized protein</fullName>
    </submittedName>
</protein>
<organism evidence="1 2">
    <name type="scientific">Smallanthus sonchifolius</name>
    <dbReference type="NCBI Taxonomy" id="185202"/>
    <lineage>
        <taxon>Eukaryota</taxon>
        <taxon>Viridiplantae</taxon>
        <taxon>Streptophyta</taxon>
        <taxon>Embryophyta</taxon>
        <taxon>Tracheophyta</taxon>
        <taxon>Spermatophyta</taxon>
        <taxon>Magnoliopsida</taxon>
        <taxon>eudicotyledons</taxon>
        <taxon>Gunneridae</taxon>
        <taxon>Pentapetalae</taxon>
        <taxon>asterids</taxon>
        <taxon>campanulids</taxon>
        <taxon>Asterales</taxon>
        <taxon>Asteraceae</taxon>
        <taxon>Asteroideae</taxon>
        <taxon>Heliantheae alliance</taxon>
        <taxon>Millerieae</taxon>
        <taxon>Smallanthus</taxon>
    </lineage>
</organism>
<keyword evidence="2" id="KW-1185">Reference proteome</keyword>
<dbReference type="Proteomes" id="UP001056120">
    <property type="component" value="Linkage Group LG18"/>
</dbReference>
<gene>
    <name evidence="1" type="ORF">L1987_54892</name>
</gene>
<name>A0ACB9E919_9ASTR</name>
<reference evidence="2" key="1">
    <citation type="journal article" date="2022" name="Mol. Ecol. Resour.">
        <title>The genomes of chicory, endive, great burdock and yacon provide insights into Asteraceae palaeo-polyploidization history and plant inulin production.</title>
        <authorList>
            <person name="Fan W."/>
            <person name="Wang S."/>
            <person name="Wang H."/>
            <person name="Wang A."/>
            <person name="Jiang F."/>
            <person name="Liu H."/>
            <person name="Zhao H."/>
            <person name="Xu D."/>
            <person name="Zhang Y."/>
        </authorList>
    </citation>
    <scope>NUCLEOTIDE SEQUENCE [LARGE SCALE GENOMIC DNA]</scope>
    <source>
        <strain evidence="2">cv. Yunnan</strain>
    </source>
</reference>
<evidence type="ECO:0000313" key="2">
    <source>
        <dbReference type="Proteomes" id="UP001056120"/>
    </source>
</evidence>
<reference evidence="1 2" key="2">
    <citation type="journal article" date="2022" name="Mol. Ecol. Resour.">
        <title>The genomes of chicory, endive, great burdock and yacon provide insights into Asteraceae paleo-polyploidization history and plant inulin production.</title>
        <authorList>
            <person name="Fan W."/>
            <person name="Wang S."/>
            <person name="Wang H."/>
            <person name="Wang A."/>
            <person name="Jiang F."/>
            <person name="Liu H."/>
            <person name="Zhao H."/>
            <person name="Xu D."/>
            <person name="Zhang Y."/>
        </authorList>
    </citation>
    <scope>NUCLEOTIDE SEQUENCE [LARGE SCALE GENOMIC DNA]</scope>
    <source>
        <strain evidence="2">cv. Yunnan</strain>
        <tissue evidence="1">Leaves</tissue>
    </source>
</reference>
<dbReference type="EMBL" id="CM042035">
    <property type="protein sequence ID" value="KAI3755098.1"/>
    <property type="molecule type" value="Genomic_DNA"/>
</dbReference>
<accession>A0ACB9E919</accession>
<sequence length="197" mass="22672">MNLTLRPQSPAHNEPYHNTISPNNGDSESPVHQPSAYPTARARIDLNANWTRNSGLIFRTSGPSPPRNHYQAPHLHHRFSSPPRDPYLAPGPNSRARHTGTMGIPFNNIHQYVGTVEFVRREMEHRIRHDLLNQRIEDLANQIWCQEEKITTLEEDREILECHTETTRDEARFAIRVTLAVLVVVLICFLVESYLKS</sequence>
<comment type="caution">
    <text evidence="1">The sequence shown here is derived from an EMBL/GenBank/DDBJ whole genome shotgun (WGS) entry which is preliminary data.</text>
</comment>
<proteinExistence type="predicted"/>